<accession>A0ABQ6P822</accession>
<protein>
    <recommendedName>
        <fullName evidence="4">Pilus assembly protein</fullName>
    </recommendedName>
</protein>
<name>A0ABQ6P822_9SPHN</name>
<gene>
    <name evidence="2" type="ORF">NUTIK01_10580</name>
</gene>
<keyword evidence="3" id="KW-1185">Reference proteome</keyword>
<keyword evidence="1" id="KW-0472">Membrane</keyword>
<keyword evidence="1" id="KW-1133">Transmembrane helix</keyword>
<evidence type="ECO:0000313" key="3">
    <source>
        <dbReference type="Proteomes" id="UP001187221"/>
    </source>
</evidence>
<sequence>MLNIRSSFVKRQRQTGIARLLARLIRDRGAVTVIELAVSLPFLMVMILGTLEMVNLGILHDRLNQLAISVADNASRAKQSVVGGAPVFREFDVNQVFTGASLSVRDLDFPTNGRVILSSLETNAQGGQWIHWQRCWGNTSYASRYGVEGTGASGTSFAGMGQPGHVMTVEYPNAIMFVEVVYQYRPMFFGSLFTPQLLHKDAAMYVRDDRNLNAGVTNPSPMVAEEDC</sequence>
<comment type="caution">
    <text evidence="2">The sequence shown here is derived from an EMBL/GenBank/DDBJ whole genome shotgun (WGS) entry which is preliminary data.</text>
</comment>
<evidence type="ECO:0000256" key="1">
    <source>
        <dbReference type="SAM" id="Phobius"/>
    </source>
</evidence>
<evidence type="ECO:0008006" key="4">
    <source>
        <dbReference type="Google" id="ProtNLM"/>
    </source>
</evidence>
<keyword evidence="1" id="KW-0812">Transmembrane</keyword>
<evidence type="ECO:0000313" key="2">
    <source>
        <dbReference type="EMBL" id="GMM60281.1"/>
    </source>
</evidence>
<organism evidence="2 3">
    <name type="scientific">Novosphingobium pituita</name>
    <dbReference type="NCBI Taxonomy" id="3056842"/>
    <lineage>
        <taxon>Bacteria</taxon>
        <taxon>Pseudomonadati</taxon>
        <taxon>Pseudomonadota</taxon>
        <taxon>Alphaproteobacteria</taxon>
        <taxon>Sphingomonadales</taxon>
        <taxon>Sphingomonadaceae</taxon>
        <taxon>Novosphingobium</taxon>
    </lineage>
</organism>
<feature type="transmembrane region" description="Helical" evidence="1">
    <location>
        <begin position="29"/>
        <end position="51"/>
    </location>
</feature>
<dbReference type="EMBL" id="BTFW01000001">
    <property type="protein sequence ID" value="GMM60281.1"/>
    <property type="molecule type" value="Genomic_DNA"/>
</dbReference>
<dbReference type="Proteomes" id="UP001187221">
    <property type="component" value="Unassembled WGS sequence"/>
</dbReference>
<reference evidence="2 3" key="1">
    <citation type="submission" date="2023-06" db="EMBL/GenBank/DDBJ databases">
        <title>Draft genome sequence of Novosphingobium sp. strain IK01.</title>
        <authorList>
            <person name="Hatamoto M."/>
            <person name="Ikarashi T."/>
            <person name="Yamaguchi T."/>
        </authorList>
    </citation>
    <scope>NUCLEOTIDE SEQUENCE [LARGE SCALE GENOMIC DNA]</scope>
    <source>
        <strain evidence="2 3">IK01</strain>
    </source>
</reference>
<proteinExistence type="predicted"/>